<organism evidence="2 3">
    <name type="scientific">Eumeta variegata</name>
    <name type="common">Bagworm moth</name>
    <name type="synonym">Eumeta japonica</name>
    <dbReference type="NCBI Taxonomy" id="151549"/>
    <lineage>
        <taxon>Eukaryota</taxon>
        <taxon>Metazoa</taxon>
        <taxon>Ecdysozoa</taxon>
        <taxon>Arthropoda</taxon>
        <taxon>Hexapoda</taxon>
        <taxon>Insecta</taxon>
        <taxon>Pterygota</taxon>
        <taxon>Neoptera</taxon>
        <taxon>Endopterygota</taxon>
        <taxon>Lepidoptera</taxon>
        <taxon>Glossata</taxon>
        <taxon>Ditrysia</taxon>
        <taxon>Tineoidea</taxon>
        <taxon>Psychidae</taxon>
        <taxon>Oiketicinae</taxon>
        <taxon>Eumeta</taxon>
    </lineage>
</organism>
<evidence type="ECO:0000313" key="2">
    <source>
        <dbReference type="EMBL" id="GBP83819.1"/>
    </source>
</evidence>
<feature type="region of interest" description="Disordered" evidence="1">
    <location>
        <begin position="477"/>
        <end position="500"/>
    </location>
</feature>
<dbReference type="Proteomes" id="UP000299102">
    <property type="component" value="Unassembled WGS sequence"/>
</dbReference>
<keyword evidence="3" id="KW-1185">Reference proteome</keyword>
<accession>A0A4C1ZA85</accession>
<protein>
    <submittedName>
        <fullName evidence="2">Uncharacterized protein</fullName>
    </submittedName>
</protein>
<evidence type="ECO:0000256" key="1">
    <source>
        <dbReference type="SAM" id="MobiDB-lite"/>
    </source>
</evidence>
<name>A0A4C1ZA85_EUMVA</name>
<comment type="caution">
    <text evidence="2">The sequence shown here is derived from an EMBL/GenBank/DDBJ whole genome shotgun (WGS) entry which is preliminary data.</text>
</comment>
<evidence type="ECO:0000313" key="3">
    <source>
        <dbReference type="Proteomes" id="UP000299102"/>
    </source>
</evidence>
<gene>
    <name evidence="2" type="ORF">EVAR_57002_1</name>
</gene>
<proteinExistence type="predicted"/>
<reference evidence="2 3" key="1">
    <citation type="journal article" date="2019" name="Commun. Biol.">
        <title>The bagworm genome reveals a unique fibroin gene that provides high tensile strength.</title>
        <authorList>
            <person name="Kono N."/>
            <person name="Nakamura H."/>
            <person name="Ohtoshi R."/>
            <person name="Tomita M."/>
            <person name="Numata K."/>
            <person name="Arakawa K."/>
        </authorList>
    </citation>
    <scope>NUCLEOTIDE SEQUENCE [LARGE SCALE GENOMIC DNA]</scope>
</reference>
<dbReference type="EMBL" id="BGZK01001641">
    <property type="protein sequence ID" value="GBP83819.1"/>
    <property type="molecule type" value="Genomic_DNA"/>
</dbReference>
<dbReference type="AlphaFoldDB" id="A0A4C1ZA85"/>
<sequence length="500" mass="56064">MTLQIIRSGAAAERRAAAGGGAGLMPRANVTSALECVALYIKQLKVPSEVKYGSEDPVILDVEYDLEHENNNRSGLVVKWLMGDHNHLVYQWIPPFKPQGSGSWKDFIDTNYVASSGRYTLNTDRRVNMKRTYTPSLSTVEVLSNVWNSVAGPGPGAGDCIDFTSHQFYKERACFESKALKEFVAAANAGSMERRTSTGALCTRGALSAGAGRAAACVNILHEVRPPHAGGFGIGAHCLCKLDAEGDPLQMYRALKFKRAIIAMTSNYTCLVSTYDAEERQTKPMIIYIFLFLYTIHTILVRKHREKRTSSIDSQTQQIEFVKYQQHRPFSLHFTAARAARAARPRRRCTFETGRASPAAPARNVKSDARRKPVLKMIALYNNETRGGNLFLCSEIKVHFEFQGCGIARDFKFEQGMKQLFIGLLTCKGKHLYPEPNVTISSEGWNHYKRTPLAFVSLLQRKPQRWSFNEIYLQTEPKFPSLPRPGERPPPPTDPEMKHL</sequence>
<feature type="compositionally biased region" description="Pro residues" evidence="1">
    <location>
        <begin position="480"/>
        <end position="494"/>
    </location>
</feature>
<dbReference type="OrthoDB" id="6478865at2759"/>